<accession>A0A1V3C3U5</accession>
<feature type="region of interest" description="Disordered" evidence="1">
    <location>
        <begin position="100"/>
        <end position="119"/>
    </location>
</feature>
<dbReference type="AlphaFoldDB" id="A0A1V3C3U5"/>
<evidence type="ECO:0000313" key="4">
    <source>
        <dbReference type="Proteomes" id="UP000189004"/>
    </source>
</evidence>
<keyword evidence="4" id="KW-1185">Reference proteome</keyword>
<comment type="caution">
    <text evidence="3">The sequence shown here is derived from an EMBL/GenBank/DDBJ whole genome shotgun (WGS) entry which is preliminary data.</text>
</comment>
<reference evidence="3" key="2">
    <citation type="submission" date="2016-08" db="EMBL/GenBank/DDBJ databases">
        <authorList>
            <person name="Seilhamer J.J."/>
        </authorList>
    </citation>
    <scope>NUCLEOTIDE SEQUENCE [LARGE SCALE GENOMIC DNA]</scope>
    <source>
        <strain evidence="3">UTMC102</strain>
    </source>
</reference>
<evidence type="ECO:0000313" key="2">
    <source>
        <dbReference type="EMBL" id="NYH51768.1"/>
    </source>
</evidence>
<protein>
    <submittedName>
        <fullName evidence="3">Uncharacterized protein</fullName>
    </submittedName>
</protein>
<dbReference type="Proteomes" id="UP000584931">
    <property type="component" value="Unassembled WGS sequence"/>
</dbReference>
<evidence type="ECO:0000256" key="1">
    <source>
        <dbReference type="SAM" id="MobiDB-lite"/>
    </source>
</evidence>
<evidence type="ECO:0000313" key="3">
    <source>
        <dbReference type="EMBL" id="OOC55363.1"/>
    </source>
</evidence>
<reference evidence="2 5" key="3">
    <citation type="submission" date="2020-07" db="EMBL/GenBank/DDBJ databases">
        <title>Sequencing the genomes of 1000 actinobacteria strains.</title>
        <authorList>
            <person name="Klenk H.-P."/>
        </authorList>
    </citation>
    <scope>NUCLEOTIDE SEQUENCE [LARGE SCALE GENOMIC DNA]</scope>
    <source>
        <strain evidence="2 5">DSM 45278</strain>
    </source>
</reference>
<proteinExistence type="predicted"/>
<evidence type="ECO:0000313" key="5">
    <source>
        <dbReference type="Proteomes" id="UP000584931"/>
    </source>
</evidence>
<dbReference type="EMBL" id="MCOK01000001">
    <property type="protein sequence ID" value="OOC55363.1"/>
    <property type="molecule type" value="Genomic_DNA"/>
</dbReference>
<dbReference type="Proteomes" id="UP000189004">
    <property type="component" value="Unassembled WGS sequence"/>
</dbReference>
<reference evidence="4" key="1">
    <citation type="submission" date="2016-08" db="EMBL/GenBank/DDBJ databases">
        <authorList>
            <person name="Tokovenko B."/>
            <person name="Kalinowski J."/>
        </authorList>
    </citation>
    <scope>NUCLEOTIDE SEQUENCE [LARGE SCALE GENOMIC DNA]</scope>
    <source>
        <strain evidence="4">UTMC102</strain>
    </source>
</reference>
<accession>A0A7Z0BHK7</accession>
<dbReference type="EMBL" id="JACCHL010000001">
    <property type="protein sequence ID" value="NYH51768.1"/>
    <property type="molecule type" value="Genomic_DNA"/>
</dbReference>
<gene>
    <name evidence="2" type="ORF">HNR06_001357</name>
    <name evidence="3" type="ORF">NOSIN_17350</name>
</gene>
<dbReference type="STRING" id="501010.NOSIN_17350"/>
<name>A0A1V3C3U5_9ACTN</name>
<dbReference type="OrthoDB" id="3429675at2"/>
<dbReference type="RefSeq" id="WP_077691793.1">
    <property type="nucleotide sequence ID" value="NZ_JACCHL010000001.1"/>
</dbReference>
<organism evidence="3 4">
    <name type="scientific">Nocardiopsis sinuspersici</name>
    <dbReference type="NCBI Taxonomy" id="501010"/>
    <lineage>
        <taxon>Bacteria</taxon>
        <taxon>Bacillati</taxon>
        <taxon>Actinomycetota</taxon>
        <taxon>Actinomycetes</taxon>
        <taxon>Streptosporangiales</taxon>
        <taxon>Nocardiopsidaceae</taxon>
        <taxon>Nocardiopsis</taxon>
    </lineage>
</organism>
<sequence length="119" mass="12036">MTSITETIGFIAGSAMPSRRLSLTAVPGIALGGRVRALASSGECTATGTGVGNGTTGGFGGLGFRLPLLGSRLERTGHGSGVPAESELALGWGEPMSKHAEATQRRYGVPGECPRRIPA</sequence>